<dbReference type="AlphaFoldDB" id="A0A4Q9KWX0"/>
<feature type="domain" description="Glutaredoxin" evidence="1">
    <location>
        <begin position="41"/>
        <end position="100"/>
    </location>
</feature>
<dbReference type="Pfam" id="PF00462">
    <property type="entry name" value="Glutaredoxin"/>
    <property type="match status" value="1"/>
</dbReference>
<dbReference type="SUPFAM" id="SSF52833">
    <property type="entry name" value="Thioredoxin-like"/>
    <property type="match status" value="1"/>
</dbReference>
<evidence type="ECO:0000313" key="3">
    <source>
        <dbReference type="Proteomes" id="UP000291404"/>
    </source>
</evidence>
<dbReference type="InterPro" id="IPR036249">
    <property type="entry name" value="Thioredoxin-like_sf"/>
</dbReference>
<dbReference type="CDD" id="cd02066">
    <property type="entry name" value="GRX_family"/>
    <property type="match status" value="1"/>
</dbReference>
<sequence length="139" mass="16624">MIIITLLILITNIIYTRFYTDDFKKDITVEEFNNYIKTNKIVIVGSKTCPDFKRLKKVLSYINLQFKEIDLNSNLNMRQHISLTYNNKEFPVVFVCGEYIGDYHDFYKRYHLDTFFTDMLYKTLALRPVNFSRFNIVCG</sequence>
<protein>
    <recommendedName>
        <fullName evidence="1">Glutaredoxin domain-containing protein</fullName>
    </recommendedName>
</protein>
<dbReference type="Gene3D" id="3.40.30.10">
    <property type="entry name" value="Glutaredoxin"/>
    <property type="match status" value="1"/>
</dbReference>
<gene>
    <name evidence="2" type="ORF">CWI36_2087p0010</name>
</gene>
<dbReference type="VEuPathDB" id="MicrosporidiaDB:CWI36_2087p0010"/>
<reference evidence="2 3" key="1">
    <citation type="submission" date="2017-12" db="EMBL/GenBank/DDBJ databases">
        <authorList>
            <person name="Pombert J.-F."/>
            <person name="Haag K.L."/>
            <person name="Ebert D."/>
        </authorList>
    </citation>
    <scope>NUCLEOTIDE SEQUENCE [LARGE SCALE GENOMIC DNA]</scope>
    <source>
        <strain evidence="2">BE-OM-2</strain>
    </source>
</reference>
<name>A0A4Q9KWX0_9MICR</name>
<dbReference type="InterPro" id="IPR002109">
    <property type="entry name" value="Glutaredoxin"/>
</dbReference>
<comment type="caution">
    <text evidence="2">The sequence shown here is derived from an EMBL/GenBank/DDBJ whole genome shotgun (WGS) entry which is preliminary data.</text>
</comment>
<dbReference type="EMBL" id="PITI01002087">
    <property type="protein sequence ID" value="TBT99135.1"/>
    <property type="molecule type" value="Genomic_DNA"/>
</dbReference>
<organism evidence="2 3">
    <name type="scientific">Hamiltosporidium magnivora</name>
    <dbReference type="NCBI Taxonomy" id="148818"/>
    <lineage>
        <taxon>Eukaryota</taxon>
        <taxon>Fungi</taxon>
        <taxon>Fungi incertae sedis</taxon>
        <taxon>Microsporidia</taxon>
        <taxon>Dubosqiidae</taxon>
        <taxon>Hamiltosporidium</taxon>
    </lineage>
</organism>
<keyword evidence="3" id="KW-1185">Reference proteome</keyword>
<evidence type="ECO:0000259" key="1">
    <source>
        <dbReference type="Pfam" id="PF00462"/>
    </source>
</evidence>
<evidence type="ECO:0000313" key="2">
    <source>
        <dbReference type="EMBL" id="TBT99135.1"/>
    </source>
</evidence>
<dbReference type="PROSITE" id="PS51354">
    <property type="entry name" value="GLUTAREDOXIN_2"/>
    <property type="match status" value="1"/>
</dbReference>
<accession>A0A4Q9KWX0</accession>
<dbReference type="GO" id="GO:0016491">
    <property type="term" value="F:oxidoreductase activity"/>
    <property type="evidence" value="ECO:0007669"/>
    <property type="project" value="UniProtKB-ARBA"/>
</dbReference>
<proteinExistence type="predicted"/>
<dbReference type="Proteomes" id="UP000291404">
    <property type="component" value="Unassembled WGS sequence"/>
</dbReference>